<dbReference type="InterPro" id="IPR006447">
    <property type="entry name" value="Myb_dom_plants"/>
</dbReference>
<keyword evidence="2" id="KW-0804">Transcription</keyword>
<gene>
    <name evidence="5" type="ORF">STAS_13695</name>
</gene>
<feature type="non-terminal residue" evidence="5">
    <location>
        <position position="273"/>
    </location>
</feature>
<feature type="region of interest" description="Disordered" evidence="4">
    <location>
        <begin position="89"/>
        <end position="115"/>
    </location>
</feature>
<organism evidence="5 6">
    <name type="scientific">Striga asiatica</name>
    <name type="common">Asiatic witchweed</name>
    <name type="synonym">Buchnera asiatica</name>
    <dbReference type="NCBI Taxonomy" id="4170"/>
    <lineage>
        <taxon>Eukaryota</taxon>
        <taxon>Viridiplantae</taxon>
        <taxon>Streptophyta</taxon>
        <taxon>Embryophyta</taxon>
        <taxon>Tracheophyta</taxon>
        <taxon>Spermatophyta</taxon>
        <taxon>Magnoliopsida</taxon>
        <taxon>eudicotyledons</taxon>
        <taxon>Gunneridae</taxon>
        <taxon>Pentapetalae</taxon>
        <taxon>asterids</taxon>
        <taxon>lamiids</taxon>
        <taxon>Lamiales</taxon>
        <taxon>Orobanchaceae</taxon>
        <taxon>Buchnereae</taxon>
        <taxon>Striga</taxon>
    </lineage>
</organism>
<keyword evidence="1" id="KW-0805">Transcription regulation</keyword>
<name>A0A5A7PX03_STRAF</name>
<feature type="non-terminal residue" evidence="5">
    <location>
        <position position="1"/>
    </location>
</feature>
<dbReference type="InterPro" id="IPR009057">
    <property type="entry name" value="Homeodomain-like_sf"/>
</dbReference>
<dbReference type="InterPro" id="IPR044841">
    <property type="entry name" value="LUX/BOA-like"/>
</dbReference>
<evidence type="ECO:0000256" key="3">
    <source>
        <dbReference type="ARBA" id="ARBA00023242"/>
    </source>
</evidence>
<keyword evidence="6" id="KW-1185">Reference proteome</keyword>
<dbReference type="EMBL" id="BKCP01005317">
    <property type="protein sequence ID" value="GER37294.1"/>
    <property type="molecule type" value="Genomic_DNA"/>
</dbReference>
<dbReference type="Proteomes" id="UP000325081">
    <property type="component" value="Unassembled WGS sequence"/>
</dbReference>
<sequence length="273" mass="31736">TRVEDKSAALSTLTKGKTRFDIVIAYSNILDTNISQLLHEAVEMDLIVICDLTTMRALEQGATLCVQKPFTIQLMDHLWQHVLREKSSRRELKKKNQETNIAQHKMSSENQQPSDFVVSKRKQWTEWTDKLHGKFVQAVTQLGPGKCFPKEIHEMMKVPGLTRMQVVSHLQICRNGKWRRKSREGRVQQYNAEPNEKKPRFGHMPRLSTELEFKQGTNEEAQMADQKHQESNGIEFAPIVYEVPSNPRDDVIDKDHFEDFADLEEIIKYFTDL</sequence>
<comment type="caution">
    <text evidence="5">The sequence shown here is derived from an EMBL/GenBank/DDBJ whole genome shotgun (WGS) entry which is preliminary data.</text>
</comment>
<dbReference type="Gene3D" id="1.10.10.60">
    <property type="entry name" value="Homeodomain-like"/>
    <property type="match status" value="1"/>
</dbReference>
<reference evidence="6" key="1">
    <citation type="journal article" date="2019" name="Curr. Biol.">
        <title>Genome Sequence of Striga asiatica Provides Insight into the Evolution of Plant Parasitism.</title>
        <authorList>
            <person name="Yoshida S."/>
            <person name="Kim S."/>
            <person name="Wafula E.K."/>
            <person name="Tanskanen J."/>
            <person name="Kim Y.M."/>
            <person name="Honaas L."/>
            <person name="Yang Z."/>
            <person name="Spallek T."/>
            <person name="Conn C.E."/>
            <person name="Ichihashi Y."/>
            <person name="Cheong K."/>
            <person name="Cui S."/>
            <person name="Der J.P."/>
            <person name="Gundlach H."/>
            <person name="Jiao Y."/>
            <person name="Hori C."/>
            <person name="Ishida J.K."/>
            <person name="Kasahara H."/>
            <person name="Kiba T."/>
            <person name="Kim M.S."/>
            <person name="Koo N."/>
            <person name="Laohavisit A."/>
            <person name="Lee Y.H."/>
            <person name="Lumba S."/>
            <person name="McCourt P."/>
            <person name="Mortimer J.C."/>
            <person name="Mutuku J.M."/>
            <person name="Nomura T."/>
            <person name="Sasaki-Sekimoto Y."/>
            <person name="Seto Y."/>
            <person name="Wang Y."/>
            <person name="Wakatake T."/>
            <person name="Sakakibara H."/>
            <person name="Demura T."/>
            <person name="Yamaguchi S."/>
            <person name="Yoneyama K."/>
            <person name="Manabe R.I."/>
            <person name="Nelson D.C."/>
            <person name="Schulman A.H."/>
            <person name="Timko M.P."/>
            <person name="dePamphilis C.W."/>
            <person name="Choi D."/>
            <person name="Shirasu K."/>
        </authorList>
    </citation>
    <scope>NUCLEOTIDE SEQUENCE [LARGE SCALE GENOMIC DNA]</scope>
    <source>
        <strain evidence="6">cv. UVA1</strain>
    </source>
</reference>
<evidence type="ECO:0000256" key="2">
    <source>
        <dbReference type="ARBA" id="ARBA00023163"/>
    </source>
</evidence>
<dbReference type="PANTHER" id="PTHR31442">
    <property type="entry name" value="HOMEODOMAIN-LIKE SUPERFAMILY PROTEIN-RELATED"/>
    <property type="match status" value="1"/>
</dbReference>
<dbReference type="GO" id="GO:0005634">
    <property type="term" value="C:nucleus"/>
    <property type="evidence" value="ECO:0007669"/>
    <property type="project" value="TreeGrafter"/>
</dbReference>
<dbReference type="PANTHER" id="PTHR31442:SF32">
    <property type="entry name" value="TWO-COMPONENT RESPONSE REGULATOR ORR21-LIKE"/>
    <property type="match status" value="1"/>
</dbReference>
<dbReference type="AlphaFoldDB" id="A0A5A7PX03"/>
<dbReference type="NCBIfam" id="TIGR01557">
    <property type="entry name" value="myb_SHAQKYF"/>
    <property type="match status" value="1"/>
</dbReference>
<protein>
    <submittedName>
        <fullName evidence="5">Response regulator 2</fullName>
    </submittedName>
</protein>
<accession>A0A5A7PX03</accession>
<evidence type="ECO:0000313" key="5">
    <source>
        <dbReference type="EMBL" id="GER37294.1"/>
    </source>
</evidence>
<proteinExistence type="predicted"/>
<keyword evidence="3" id="KW-0539">Nucleus</keyword>
<dbReference type="SUPFAM" id="SSF46689">
    <property type="entry name" value="Homeodomain-like"/>
    <property type="match status" value="1"/>
</dbReference>
<evidence type="ECO:0000256" key="1">
    <source>
        <dbReference type="ARBA" id="ARBA00023015"/>
    </source>
</evidence>
<dbReference type="GO" id="GO:0003700">
    <property type="term" value="F:DNA-binding transcription factor activity"/>
    <property type="evidence" value="ECO:0007669"/>
    <property type="project" value="InterPro"/>
</dbReference>
<evidence type="ECO:0000256" key="4">
    <source>
        <dbReference type="SAM" id="MobiDB-lite"/>
    </source>
</evidence>
<dbReference type="GO" id="GO:0003677">
    <property type="term" value="F:DNA binding"/>
    <property type="evidence" value="ECO:0007669"/>
    <property type="project" value="InterPro"/>
</dbReference>
<dbReference type="OrthoDB" id="1675439at2759"/>
<evidence type="ECO:0000313" key="6">
    <source>
        <dbReference type="Proteomes" id="UP000325081"/>
    </source>
</evidence>